<evidence type="ECO:0000313" key="2">
    <source>
        <dbReference type="Proteomes" id="UP000605970"/>
    </source>
</evidence>
<gene>
    <name evidence="1" type="ORF">Mgra_00001171</name>
</gene>
<comment type="caution">
    <text evidence="1">The sequence shown here is derived from an EMBL/GenBank/DDBJ whole genome shotgun (WGS) entry which is preliminary data.</text>
</comment>
<organism evidence="1 2">
    <name type="scientific">Meloidogyne graminicola</name>
    <dbReference type="NCBI Taxonomy" id="189291"/>
    <lineage>
        <taxon>Eukaryota</taxon>
        <taxon>Metazoa</taxon>
        <taxon>Ecdysozoa</taxon>
        <taxon>Nematoda</taxon>
        <taxon>Chromadorea</taxon>
        <taxon>Rhabditida</taxon>
        <taxon>Tylenchina</taxon>
        <taxon>Tylenchomorpha</taxon>
        <taxon>Tylenchoidea</taxon>
        <taxon>Meloidogynidae</taxon>
        <taxon>Meloidogyninae</taxon>
        <taxon>Meloidogyne</taxon>
    </lineage>
</organism>
<dbReference type="EMBL" id="JABEBT010000005">
    <property type="protein sequence ID" value="KAF7639494.1"/>
    <property type="molecule type" value="Genomic_DNA"/>
</dbReference>
<proteinExistence type="predicted"/>
<name>A0A8T0A0F5_9BILA</name>
<dbReference type="AlphaFoldDB" id="A0A8T0A0F5"/>
<accession>A0A8T0A0F5</accession>
<keyword evidence="2" id="KW-1185">Reference proteome</keyword>
<sequence>MGLTLEQMNKPEEAKAQFLLAFLAPVVTMDDGEIHKKV</sequence>
<protein>
    <submittedName>
        <fullName evidence="1">Uncharacterized protein</fullName>
    </submittedName>
</protein>
<reference evidence="1" key="1">
    <citation type="journal article" date="2020" name="Ecol. Evol.">
        <title>Genome structure and content of the rice root-knot nematode (Meloidogyne graminicola).</title>
        <authorList>
            <person name="Phan N.T."/>
            <person name="Danchin E.G.J."/>
            <person name="Klopp C."/>
            <person name="Perfus-Barbeoch L."/>
            <person name="Kozlowski D.K."/>
            <person name="Koutsovoulos G.D."/>
            <person name="Lopez-Roques C."/>
            <person name="Bouchez O."/>
            <person name="Zahm M."/>
            <person name="Besnard G."/>
            <person name="Bellafiore S."/>
        </authorList>
    </citation>
    <scope>NUCLEOTIDE SEQUENCE</scope>
    <source>
        <strain evidence="1">VN-18</strain>
    </source>
</reference>
<dbReference type="Proteomes" id="UP000605970">
    <property type="component" value="Unassembled WGS sequence"/>
</dbReference>
<dbReference type="OrthoDB" id="69711at2759"/>
<evidence type="ECO:0000313" key="1">
    <source>
        <dbReference type="EMBL" id="KAF7639494.1"/>
    </source>
</evidence>